<evidence type="ECO:0000256" key="1">
    <source>
        <dbReference type="SAM" id="Phobius"/>
    </source>
</evidence>
<keyword evidence="1" id="KW-1133">Transmembrane helix</keyword>
<evidence type="ECO:0000313" key="3">
    <source>
        <dbReference type="Proteomes" id="UP000005723"/>
    </source>
</evidence>
<keyword evidence="3" id="KW-1185">Reference proteome</keyword>
<keyword evidence="1" id="KW-0812">Transmembrane</keyword>
<dbReference type="HOGENOM" id="CLU_209237_0_0_6"/>
<dbReference type="AlphaFoldDB" id="D4DZ76"/>
<keyword evidence="1" id="KW-0472">Membrane</keyword>
<organism evidence="2 3">
    <name type="scientific">Serratia odorifera DSM 4582</name>
    <dbReference type="NCBI Taxonomy" id="667129"/>
    <lineage>
        <taxon>Bacteria</taxon>
        <taxon>Pseudomonadati</taxon>
        <taxon>Pseudomonadota</taxon>
        <taxon>Gammaproteobacteria</taxon>
        <taxon>Enterobacterales</taxon>
        <taxon>Yersiniaceae</taxon>
        <taxon>Serratia</taxon>
    </lineage>
</organism>
<gene>
    <name evidence="2" type="ORF">HMPREF0758_1226</name>
</gene>
<dbReference type="STRING" id="667129.HMPREF0758_1226"/>
<accession>D4DZ76</accession>
<name>D4DZ76_SEROD</name>
<comment type="caution">
    <text evidence="2">The sequence shown here is derived from an EMBL/GenBank/DDBJ whole genome shotgun (WGS) entry which is preliminary data.</text>
</comment>
<dbReference type="Proteomes" id="UP000005723">
    <property type="component" value="Unassembled WGS sequence"/>
</dbReference>
<evidence type="ECO:0000313" key="2">
    <source>
        <dbReference type="EMBL" id="EFE97134.1"/>
    </source>
</evidence>
<feature type="transmembrane region" description="Helical" evidence="1">
    <location>
        <begin position="7"/>
        <end position="28"/>
    </location>
</feature>
<protein>
    <submittedName>
        <fullName evidence="2">Uncharacterized protein</fullName>
    </submittedName>
</protein>
<proteinExistence type="predicted"/>
<dbReference type="EMBL" id="ADBY01000022">
    <property type="protein sequence ID" value="EFE97134.1"/>
    <property type="molecule type" value="Genomic_DNA"/>
</dbReference>
<reference evidence="2 3" key="1">
    <citation type="submission" date="2010-01" db="EMBL/GenBank/DDBJ databases">
        <authorList>
            <person name="Muzny D."/>
            <person name="Qin X."/>
            <person name="Deng J."/>
            <person name="Jiang H."/>
            <person name="Liu Y."/>
            <person name="Qu J."/>
            <person name="Song X.-Z."/>
            <person name="Zhang L."/>
            <person name="Thornton R."/>
            <person name="Coyle M."/>
            <person name="Francisco L."/>
            <person name="Jackson L."/>
            <person name="Javaid M."/>
            <person name="Korchina V."/>
            <person name="Kovar C."/>
            <person name="Mata R."/>
            <person name="Mathew T."/>
            <person name="Ngo R."/>
            <person name="Nguyen L."/>
            <person name="Nguyen N."/>
            <person name="Okwuonu G."/>
            <person name="Ongeri F."/>
            <person name="Pham C."/>
            <person name="Simmons D."/>
            <person name="Wilczek-Boney K."/>
            <person name="Hale W."/>
            <person name="Jakkamsetti A."/>
            <person name="Pham P."/>
            <person name="Ruth R."/>
            <person name="San Lucas F."/>
            <person name="Warren J."/>
            <person name="Zhang J."/>
            <person name="Zhao Z."/>
            <person name="Zhou C."/>
            <person name="Zhu D."/>
            <person name="Lee S."/>
            <person name="Bess C."/>
            <person name="Blankenburg K."/>
            <person name="Forbes L."/>
            <person name="Fu Q."/>
            <person name="Gubbala S."/>
            <person name="Hirani K."/>
            <person name="Jayaseelan J.C."/>
            <person name="Lara F."/>
            <person name="Munidasa M."/>
            <person name="Palculict T."/>
            <person name="Patil S."/>
            <person name="Pu L.-L."/>
            <person name="Saada N."/>
            <person name="Tang L."/>
            <person name="Weissenberger G."/>
            <person name="Zhu Y."/>
            <person name="Hemphill L."/>
            <person name="Shang Y."/>
            <person name="Youmans B."/>
            <person name="Ayvaz T."/>
            <person name="Ross M."/>
            <person name="Santibanez J."/>
            <person name="Aqrawi P."/>
            <person name="Gross S."/>
            <person name="Joshi V."/>
            <person name="Fowler G."/>
            <person name="Nazareth L."/>
            <person name="Reid J."/>
            <person name="Worley K."/>
            <person name="Petrosino J."/>
            <person name="Highlander S."/>
            <person name="Gibbs R."/>
        </authorList>
    </citation>
    <scope>NUCLEOTIDE SEQUENCE [LARGE SCALE GENOMIC DNA]</scope>
    <source>
        <strain evidence="2 3">DSM 4582</strain>
    </source>
</reference>
<sequence length="61" mass="7326">MVITMEVEMIIGLFIFAVLIVNLIQFLIRQRCEKVSQQKLKAFSEFKARREEVERKARRQL</sequence>